<dbReference type="Ensembl" id="ENSPPYT00000045914.1">
    <property type="protein sequence ID" value="ENSPPYP00000035741.1"/>
    <property type="gene ID" value="ENSPPYG00000040861.1"/>
</dbReference>
<organism evidence="1 2">
    <name type="scientific">Pongo abelii</name>
    <name type="common">Sumatran orangutan</name>
    <name type="synonym">Pongo pygmaeus abelii</name>
    <dbReference type="NCBI Taxonomy" id="9601"/>
    <lineage>
        <taxon>Eukaryota</taxon>
        <taxon>Metazoa</taxon>
        <taxon>Chordata</taxon>
        <taxon>Craniata</taxon>
        <taxon>Vertebrata</taxon>
        <taxon>Euteleostomi</taxon>
        <taxon>Mammalia</taxon>
        <taxon>Eutheria</taxon>
        <taxon>Euarchontoglires</taxon>
        <taxon>Primates</taxon>
        <taxon>Haplorrhini</taxon>
        <taxon>Catarrhini</taxon>
        <taxon>Hominidae</taxon>
        <taxon>Pongo</taxon>
    </lineage>
</organism>
<reference evidence="1 2" key="1">
    <citation type="submission" date="2008-02" db="EMBL/GenBank/DDBJ databases">
        <title>A 6x draft sequence assembly of the Pongo pygmaeus abelii genome.</title>
        <authorList>
            <person name="Wilson R.K."/>
            <person name="Mardis E."/>
        </authorList>
    </citation>
    <scope>NUCLEOTIDE SEQUENCE [LARGE SCALE GENOMIC DNA]</scope>
</reference>
<accession>A0A8I5THT6</accession>
<name>A0A8I5THT6_PONAB</name>
<reference evidence="1" key="2">
    <citation type="submission" date="2025-08" db="UniProtKB">
        <authorList>
            <consortium name="Ensembl"/>
        </authorList>
    </citation>
    <scope>IDENTIFICATION</scope>
</reference>
<dbReference type="PRINTS" id="PR02045">
    <property type="entry name" value="F138DOMAIN"/>
</dbReference>
<dbReference type="GeneTree" id="ENSGT00940000161627"/>
<protein>
    <submittedName>
        <fullName evidence="1">Uncharacterized protein</fullName>
    </submittedName>
</protein>
<evidence type="ECO:0000313" key="2">
    <source>
        <dbReference type="Proteomes" id="UP000001595"/>
    </source>
</evidence>
<keyword evidence="2" id="KW-1185">Reference proteome</keyword>
<proteinExistence type="predicted"/>
<evidence type="ECO:0000313" key="1">
    <source>
        <dbReference type="Ensembl" id="ENSPPYP00000035741.1"/>
    </source>
</evidence>
<dbReference type="Proteomes" id="UP000001595">
    <property type="component" value="Chromosome 22"/>
</dbReference>
<sequence length="160" mass="17352">MLIPCKPTLGLAQRWGQGGGGNGRMDIIIIIETESHSVARLECSGAISTHCNLRLPSSSGSPASASQVAGTTGAHHHAQLTFFLRQSFFESCSVTQAGVQWRDLRSLQAPPPGFTPFSCLSLPSRWDYKCPPPRLANFFVFLVEAEFHHVSQDGLDLLTS</sequence>
<dbReference type="PANTHER" id="PTHR46254">
    <property type="entry name" value="PROTEIN GVQW1-RELATED"/>
    <property type="match status" value="1"/>
</dbReference>
<reference evidence="1" key="3">
    <citation type="submission" date="2025-09" db="UniProtKB">
        <authorList>
            <consortium name="Ensembl"/>
        </authorList>
    </citation>
    <scope>IDENTIFICATION</scope>
</reference>
<dbReference type="AlphaFoldDB" id="A0A8I5THT6"/>